<proteinExistence type="predicted"/>
<dbReference type="HOGENOM" id="CLU_1515598_0_0_6"/>
<feature type="transmembrane region" description="Helical" evidence="1">
    <location>
        <begin position="106"/>
        <end position="127"/>
    </location>
</feature>
<evidence type="ECO:0000313" key="3">
    <source>
        <dbReference type="Proteomes" id="UP000027987"/>
    </source>
</evidence>
<dbReference type="Proteomes" id="UP000027987">
    <property type="component" value="Chromosome"/>
</dbReference>
<dbReference type="AlphaFoldDB" id="A0A075K8F6"/>
<feature type="transmembrane region" description="Helical" evidence="1">
    <location>
        <begin position="21"/>
        <end position="37"/>
    </location>
</feature>
<dbReference type="KEGG" id="dja:HY57_15200"/>
<protein>
    <submittedName>
        <fullName evidence="2">Uncharacterized protein</fullName>
    </submittedName>
</protein>
<evidence type="ECO:0000256" key="1">
    <source>
        <dbReference type="SAM" id="Phobius"/>
    </source>
</evidence>
<keyword evidence="1" id="KW-0472">Membrane</keyword>
<name>A0A075K8F6_9GAMM</name>
<gene>
    <name evidence="2" type="ORF">HY57_15200</name>
</gene>
<keyword evidence="1" id="KW-0812">Transmembrane</keyword>
<feature type="transmembrane region" description="Helical" evidence="1">
    <location>
        <begin position="81"/>
        <end position="100"/>
    </location>
</feature>
<sequence>MTVNLQEARRWQASNLPPGEAYSVLTMVCGVTMFAWSENAHPVAMAIVGVAIEAGALWAFVKGADLLFGRRTQGGLIGTNALRFIAFGYGIMMAGGLIFATGGQPLAVRAVAALGGVVMICGLLVVARRRQLIKALEESARLKAWEELPLCGPDKSQSVRFRPEADMATEAMISMAL</sequence>
<evidence type="ECO:0000313" key="2">
    <source>
        <dbReference type="EMBL" id="AIF48483.1"/>
    </source>
</evidence>
<keyword evidence="3" id="KW-1185">Reference proteome</keyword>
<keyword evidence="1" id="KW-1133">Transmembrane helix</keyword>
<organism evidence="2 3">
    <name type="scientific">Dyella japonica A8</name>
    <dbReference type="NCBI Taxonomy" id="1217721"/>
    <lineage>
        <taxon>Bacteria</taxon>
        <taxon>Pseudomonadati</taxon>
        <taxon>Pseudomonadota</taxon>
        <taxon>Gammaproteobacteria</taxon>
        <taxon>Lysobacterales</taxon>
        <taxon>Rhodanobacteraceae</taxon>
        <taxon>Dyella</taxon>
    </lineage>
</organism>
<reference evidence="2 3" key="1">
    <citation type="submission" date="2014-07" db="EMBL/GenBank/DDBJ databases">
        <title>Complete Genome Sequence of Dyella japonica Strain A8 Isolated from Malaysian Tropical Soil.</title>
        <authorList>
            <person name="Hui R.K.H."/>
            <person name="Chen J.-W."/>
            <person name="Chan K.-G."/>
            <person name="Leung F.C.C."/>
        </authorList>
    </citation>
    <scope>NUCLEOTIDE SEQUENCE [LARGE SCALE GENOMIC DNA]</scope>
    <source>
        <strain evidence="2 3">A8</strain>
    </source>
</reference>
<dbReference type="PATRIC" id="fig|1217721.7.peg.3111"/>
<accession>A0A075K8F6</accession>
<dbReference type="EMBL" id="CP008884">
    <property type="protein sequence ID" value="AIF48483.1"/>
    <property type="molecule type" value="Genomic_DNA"/>
</dbReference>
<feature type="transmembrane region" description="Helical" evidence="1">
    <location>
        <begin position="43"/>
        <end position="61"/>
    </location>
</feature>